<reference evidence="5" key="1">
    <citation type="submission" date="2015-02" db="EMBL/GenBank/DDBJ databases">
        <title>Genome sequencing for Strongylocentrotus purpuratus.</title>
        <authorList>
            <person name="Murali S."/>
            <person name="Liu Y."/>
            <person name="Vee V."/>
            <person name="English A."/>
            <person name="Wang M."/>
            <person name="Skinner E."/>
            <person name="Han Y."/>
            <person name="Muzny D.M."/>
            <person name="Worley K.C."/>
            <person name="Gibbs R.A."/>
        </authorList>
    </citation>
    <scope>NUCLEOTIDE SEQUENCE</scope>
</reference>
<dbReference type="GO" id="GO:0005739">
    <property type="term" value="C:mitochondrion"/>
    <property type="evidence" value="ECO:0000318"/>
    <property type="project" value="GO_Central"/>
</dbReference>
<dbReference type="FunCoup" id="A0A7M7GFG3">
    <property type="interactions" value="861"/>
</dbReference>
<proteinExistence type="predicted"/>
<dbReference type="GeneID" id="755883"/>
<evidence type="ECO:0008006" key="6">
    <source>
        <dbReference type="Google" id="ProtNLM"/>
    </source>
</evidence>
<dbReference type="AlphaFoldDB" id="A0A7M7GFG3"/>
<evidence type="ECO:0000313" key="4">
    <source>
        <dbReference type="EnsemblMetazoa" id="XP_003723328"/>
    </source>
</evidence>
<accession>A0A7M7GFG3</accession>
<comment type="subcellular location">
    <subcellularLocation>
        <location evidence="1">Mitochondrion</location>
    </subcellularLocation>
</comment>
<dbReference type="CDD" id="cd03133">
    <property type="entry name" value="GATase1_ES1"/>
    <property type="match status" value="1"/>
</dbReference>
<name>A0A7M7GFG3_STRPU</name>
<dbReference type="PANTHER" id="PTHR10224:SF17">
    <property type="entry name" value="DJ-1_PFPI DOMAIN-CONTAINING PROTEIN"/>
    <property type="match status" value="1"/>
</dbReference>
<evidence type="ECO:0000256" key="3">
    <source>
        <dbReference type="ARBA" id="ARBA00023128"/>
    </source>
</evidence>
<dbReference type="FunFam" id="3.40.50.880:FF:000035">
    <property type="entry name" value="ES1 protein homolog, mitochondrial isoform X1"/>
    <property type="match status" value="1"/>
</dbReference>
<evidence type="ECO:0000256" key="2">
    <source>
        <dbReference type="ARBA" id="ARBA00022946"/>
    </source>
</evidence>
<evidence type="ECO:0000313" key="5">
    <source>
        <dbReference type="Proteomes" id="UP000007110"/>
    </source>
</evidence>
<dbReference type="InterPro" id="IPR029062">
    <property type="entry name" value="Class_I_gatase-like"/>
</dbReference>
<sequence length="258" mass="27476">MLKFINSSSRLASYFTDVPKVLSRSIHLTREMSGNRVAVVLAGSGVYDGSEVHEASAVWVHLSRGGADVSFFAPDIPQMHVINHTKGEPSENETRNVLVESARIARGKITALSGLSSGNFDAVVFPGGFGAAKNLSDFAVNGAGCTVNPDVERVIKEFHQAKKPIGLCCISPVLAAKVIPGCSVTVGHDSEEGGRWPYAGTAKAIQEMGSKHVNKDINEAHVDEENKIVTAPAFMCETKVHEIFDSVGSMVNGVLKLC</sequence>
<dbReference type="InParanoid" id="A0A7M7GFG3"/>
<reference evidence="4" key="2">
    <citation type="submission" date="2021-01" db="UniProtKB">
        <authorList>
            <consortium name="EnsemblMetazoa"/>
        </authorList>
    </citation>
    <scope>IDENTIFICATION</scope>
</reference>
<dbReference type="OrthoDB" id="543156at2759"/>
<dbReference type="KEGG" id="spu:755883"/>
<dbReference type="NCBIfam" id="NF008747">
    <property type="entry name" value="PRK11780.1"/>
    <property type="match status" value="1"/>
</dbReference>
<protein>
    <recommendedName>
        <fullName evidence="6">ES1 protein homolog, mitochondrial</fullName>
    </recommendedName>
</protein>
<dbReference type="Proteomes" id="UP000007110">
    <property type="component" value="Unassembled WGS sequence"/>
</dbReference>
<keyword evidence="2" id="KW-0809">Transit peptide</keyword>
<dbReference type="RefSeq" id="XP_003723328.2">
    <property type="nucleotide sequence ID" value="XM_003723280.3"/>
</dbReference>
<keyword evidence="3" id="KW-0496">Mitochondrion</keyword>
<dbReference type="OMA" id="AQVQCFA"/>
<dbReference type="EnsemblMetazoa" id="XM_003723280">
    <property type="protein sequence ID" value="XP_003723328"/>
    <property type="gene ID" value="LOC755883"/>
</dbReference>
<organism evidence="4 5">
    <name type="scientific">Strongylocentrotus purpuratus</name>
    <name type="common">Purple sea urchin</name>
    <dbReference type="NCBI Taxonomy" id="7668"/>
    <lineage>
        <taxon>Eukaryota</taxon>
        <taxon>Metazoa</taxon>
        <taxon>Echinodermata</taxon>
        <taxon>Eleutherozoa</taxon>
        <taxon>Echinozoa</taxon>
        <taxon>Echinoidea</taxon>
        <taxon>Euechinoidea</taxon>
        <taxon>Echinacea</taxon>
        <taxon>Camarodonta</taxon>
        <taxon>Echinidea</taxon>
        <taxon>Strongylocentrotidae</taxon>
        <taxon>Strongylocentrotus</taxon>
    </lineage>
</organism>
<dbReference type="PANTHER" id="PTHR10224">
    <property type="entry name" value="ES1 PROTEIN HOMOLOG, MITOCHONDRIAL"/>
    <property type="match status" value="1"/>
</dbReference>
<keyword evidence="5" id="KW-1185">Reference proteome</keyword>
<evidence type="ECO:0000256" key="1">
    <source>
        <dbReference type="ARBA" id="ARBA00004173"/>
    </source>
</evidence>
<dbReference type="SUPFAM" id="SSF52317">
    <property type="entry name" value="Class I glutamine amidotransferase-like"/>
    <property type="match status" value="1"/>
</dbReference>
<dbReference type="Gene3D" id="3.40.50.880">
    <property type="match status" value="1"/>
</dbReference>